<name>A0ABY9IZI2_9ACTN</name>
<gene>
    <name evidence="1" type="ORF">P8A19_38430</name>
</gene>
<dbReference type="NCBIfam" id="NF047509">
    <property type="entry name" value="Rv3131_FMN_oxido"/>
    <property type="match status" value="1"/>
</dbReference>
<dbReference type="PANTHER" id="PTHR23026:SF123">
    <property type="entry name" value="NAD(P)H NITROREDUCTASE RV3131-RELATED"/>
    <property type="match status" value="1"/>
</dbReference>
<evidence type="ECO:0000313" key="2">
    <source>
        <dbReference type="Proteomes" id="UP001235744"/>
    </source>
</evidence>
<dbReference type="Gene3D" id="3.40.109.10">
    <property type="entry name" value="NADH Oxidase"/>
    <property type="match status" value="1"/>
</dbReference>
<keyword evidence="2" id="KW-1185">Reference proteome</keyword>
<evidence type="ECO:0000313" key="1">
    <source>
        <dbReference type="EMBL" id="WLQ60950.1"/>
    </source>
</evidence>
<sequence>MLTTSPSDTTVTALVADATAAPSLHNSQPWQFRYGRSAHVITLRADFARTMPEADPSPRELHLGCGAALLNLRVSAAHHGLAAVIALLPAPADPALLAEARLAPLTDAPAGAADPQLAELHSAIRDRHTCRFPFAEQPIPPELRSLFSDAALAEHADFRFIDSIHLDTVLQLISDAAGYDRMDPARDAEQRYWTRDTKADAPVDGVPDYAFGPGDASGTSTTRDFAGTAALPGRVRVRFERRPQLGLLSTKGDRPLDWLSAGQALERVLLSATAKGVCASFATQPLEWPELRWTLRDPVLGTGHPQMIVRMGYGPVGPHTPRRPLRQVLVIEP</sequence>
<protein>
    <submittedName>
        <fullName evidence="1">Nitroreductase</fullName>
    </submittedName>
</protein>
<organism evidence="1 2">
    <name type="scientific">Streptomyces poriferorum</name>
    <dbReference type="NCBI Taxonomy" id="2798799"/>
    <lineage>
        <taxon>Bacteria</taxon>
        <taxon>Bacillati</taxon>
        <taxon>Actinomycetota</taxon>
        <taxon>Actinomycetes</taxon>
        <taxon>Kitasatosporales</taxon>
        <taxon>Streptomycetaceae</taxon>
        <taxon>Streptomyces</taxon>
    </lineage>
</organism>
<dbReference type="Proteomes" id="UP001235744">
    <property type="component" value="Chromosome"/>
</dbReference>
<reference evidence="1 2" key="1">
    <citation type="submission" date="2023-03" db="EMBL/GenBank/DDBJ databases">
        <title>Isolation and description of six Streptomyces strains from soil environments, able to metabolize different microbial glucans.</title>
        <authorList>
            <person name="Widen T."/>
            <person name="Larsbrink J."/>
        </authorList>
    </citation>
    <scope>NUCLEOTIDE SEQUENCE [LARGE SCALE GENOMIC DNA]</scope>
    <source>
        <strain evidence="1 2">Alt2</strain>
    </source>
</reference>
<dbReference type="EMBL" id="CP120988">
    <property type="protein sequence ID" value="WLQ60950.1"/>
    <property type="molecule type" value="Genomic_DNA"/>
</dbReference>
<dbReference type="PANTHER" id="PTHR23026">
    <property type="entry name" value="NADPH NITROREDUCTASE"/>
    <property type="match status" value="1"/>
</dbReference>
<proteinExistence type="predicted"/>
<dbReference type="SUPFAM" id="SSF55469">
    <property type="entry name" value="FMN-dependent nitroreductase-like"/>
    <property type="match status" value="2"/>
</dbReference>
<dbReference type="InterPro" id="IPR050627">
    <property type="entry name" value="Nitroreductase/BluB"/>
</dbReference>
<dbReference type="InterPro" id="IPR000415">
    <property type="entry name" value="Nitroreductase-like"/>
</dbReference>
<dbReference type="RefSeq" id="WP_306068905.1">
    <property type="nucleotide sequence ID" value="NZ_CP120988.1"/>
</dbReference>
<accession>A0ABY9IZI2</accession>